<keyword evidence="4" id="KW-0597">Phosphoprotein</keyword>
<keyword evidence="6" id="KW-0285">Flavoprotein</keyword>
<evidence type="ECO:0000256" key="15">
    <source>
        <dbReference type="ARBA" id="ARBA00023170"/>
    </source>
</evidence>
<comment type="catalytic activity">
    <reaction evidence="1">
        <text>ATP + protein L-histidine = ADP + protein N-phospho-L-histidine.</text>
        <dbReference type="EC" id="2.7.13.3"/>
    </reaction>
</comment>
<proteinExistence type="predicted"/>
<keyword evidence="13" id="KW-0157">Chromophore</keyword>
<dbReference type="Proteomes" id="UP000515292">
    <property type="component" value="Chromosome"/>
</dbReference>
<evidence type="ECO:0000256" key="2">
    <source>
        <dbReference type="ARBA" id="ARBA00012438"/>
    </source>
</evidence>
<dbReference type="SUPFAM" id="SSF55785">
    <property type="entry name" value="PYP-like sensor domain (PAS domain)"/>
    <property type="match status" value="2"/>
</dbReference>
<dbReference type="SMART" id="SM00086">
    <property type="entry name" value="PAC"/>
    <property type="match status" value="2"/>
</dbReference>
<keyword evidence="14" id="KW-0843">Virulence</keyword>
<keyword evidence="3" id="KW-0600">Photoreceptor protein</keyword>
<evidence type="ECO:0000256" key="7">
    <source>
        <dbReference type="ARBA" id="ARBA00022643"/>
    </source>
</evidence>
<dbReference type="InterPro" id="IPR000014">
    <property type="entry name" value="PAS"/>
</dbReference>
<dbReference type="PANTHER" id="PTHR41523:SF8">
    <property type="entry name" value="ETHYLENE RESPONSE SENSOR PROTEIN"/>
    <property type="match status" value="1"/>
</dbReference>
<dbReference type="PANTHER" id="PTHR41523">
    <property type="entry name" value="TWO-COMPONENT SYSTEM SENSOR PROTEIN"/>
    <property type="match status" value="1"/>
</dbReference>
<evidence type="ECO:0000259" key="16">
    <source>
        <dbReference type="PROSITE" id="PS50113"/>
    </source>
</evidence>
<accession>A0A7G5IMQ0</accession>
<evidence type="ECO:0000313" key="18">
    <source>
        <dbReference type="Proteomes" id="UP000515292"/>
    </source>
</evidence>
<name>A0A7G5IMQ0_9SPHN</name>
<dbReference type="PROSITE" id="PS50113">
    <property type="entry name" value="PAC"/>
    <property type="match status" value="2"/>
</dbReference>
<dbReference type="Gene3D" id="3.30.565.10">
    <property type="entry name" value="Histidine kinase-like ATPase, C-terminal domain"/>
    <property type="match status" value="1"/>
</dbReference>
<gene>
    <name evidence="17" type="ORF">H3309_11140</name>
</gene>
<evidence type="ECO:0000256" key="4">
    <source>
        <dbReference type="ARBA" id="ARBA00022553"/>
    </source>
</evidence>
<dbReference type="CDD" id="cd00130">
    <property type="entry name" value="PAS"/>
    <property type="match status" value="1"/>
</dbReference>
<evidence type="ECO:0000256" key="12">
    <source>
        <dbReference type="ARBA" id="ARBA00022840"/>
    </source>
</evidence>
<dbReference type="InterPro" id="IPR036890">
    <property type="entry name" value="HATPase_C_sf"/>
</dbReference>
<evidence type="ECO:0000256" key="3">
    <source>
        <dbReference type="ARBA" id="ARBA00022543"/>
    </source>
</evidence>
<dbReference type="InterPro" id="IPR001610">
    <property type="entry name" value="PAC"/>
</dbReference>
<evidence type="ECO:0000313" key="17">
    <source>
        <dbReference type="EMBL" id="QMW24642.1"/>
    </source>
</evidence>
<dbReference type="SUPFAM" id="SSF55874">
    <property type="entry name" value="ATPase domain of HSP90 chaperone/DNA topoisomerase II/histidine kinase"/>
    <property type="match status" value="1"/>
</dbReference>
<keyword evidence="18" id="KW-1185">Reference proteome</keyword>
<evidence type="ECO:0000256" key="10">
    <source>
        <dbReference type="ARBA" id="ARBA00022741"/>
    </source>
</evidence>
<dbReference type="EC" id="2.7.13.3" evidence="2"/>
<sequence length="409" mass="45244">MEGWGWQGVHDPERLPAVMAEWQSAIDGGKPFEMVFPLRGADGLFRPFLTRIVPLRDGSGAIARWFGTNTEIGAQVRAEDALAATTAQYEVLTEAMPQMVWSTLPDGFHDYYNAQWYEFTGVPRGSTDGEAWSGMFHPEDQERAWARWRHSLATGEPYEIEYRLRHRSGDYRWTLGRALPVRDADGAIIRWIGTCTDIDEAKRIAEQNELLGRELSHRIKNIFAVIGGLIGLSARRVPEAAAFARDLAGRVTSLARAHDFARPHSEESKPSVEPMSLLGMLRELMRPYPALDDGRITISGDDAVVDDRGATPLALLFHELATNASKYGALSVDDGRVDIAAAAAGDEVHIRWQESGGPAVAGEPSRTGFGTQLASLSITGQLGGRIARDWRPEGLCVEIEVRRDRLSRR</sequence>
<evidence type="ECO:0000256" key="9">
    <source>
        <dbReference type="ARBA" id="ARBA00022737"/>
    </source>
</evidence>
<dbReference type="SMART" id="SM00911">
    <property type="entry name" value="HWE_HK"/>
    <property type="match status" value="1"/>
</dbReference>
<evidence type="ECO:0000256" key="13">
    <source>
        <dbReference type="ARBA" id="ARBA00022991"/>
    </source>
</evidence>
<dbReference type="GO" id="GO:0009881">
    <property type="term" value="F:photoreceptor activity"/>
    <property type="evidence" value="ECO:0007669"/>
    <property type="project" value="UniProtKB-KW"/>
</dbReference>
<feature type="domain" description="PAC" evidence="16">
    <location>
        <begin position="158"/>
        <end position="210"/>
    </location>
</feature>
<keyword evidence="11" id="KW-0418">Kinase</keyword>
<dbReference type="EMBL" id="CP059851">
    <property type="protein sequence ID" value="QMW24642.1"/>
    <property type="molecule type" value="Genomic_DNA"/>
</dbReference>
<dbReference type="InterPro" id="IPR011102">
    <property type="entry name" value="Sig_transdc_His_kinase_HWE"/>
</dbReference>
<dbReference type="KEGG" id="sand:H3309_11140"/>
<evidence type="ECO:0000256" key="5">
    <source>
        <dbReference type="ARBA" id="ARBA00022606"/>
    </source>
</evidence>
<dbReference type="InterPro" id="IPR000700">
    <property type="entry name" value="PAS-assoc_C"/>
</dbReference>
<dbReference type="Gene3D" id="3.30.450.20">
    <property type="entry name" value="PAS domain"/>
    <property type="match status" value="2"/>
</dbReference>
<evidence type="ECO:0000256" key="6">
    <source>
        <dbReference type="ARBA" id="ARBA00022630"/>
    </source>
</evidence>
<evidence type="ECO:0000256" key="14">
    <source>
        <dbReference type="ARBA" id="ARBA00023026"/>
    </source>
</evidence>
<dbReference type="FunFam" id="3.30.450.20:FF:000099">
    <property type="entry name" value="Sensory box sensor histidine kinase"/>
    <property type="match status" value="1"/>
</dbReference>
<keyword evidence="7" id="KW-0288">FMN</keyword>
<keyword evidence="12" id="KW-0067">ATP-binding</keyword>
<evidence type="ECO:0000256" key="1">
    <source>
        <dbReference type="ARBA" id="ARBA00000085"/>
    </source>
</evidence>
<reference evidence="17 18" key="1">
    <citation type="submission" date="2020-07" db="EMBL/GenBank/DDBJ databases">
        <title>Complete genome sequence for Sandaracinobacter sp. M6.</title>
        <authorList>
            <person name="Tang Y."/>
            <person name="Liu Q."/>
            <person name="Guo Z."/>
            <person name="Lei P."/>
            <person name="Huang B."/>
        </authorList>
    </citation>
    <scope>NUCLEOTIDE SEQUENCE [LARGE SCALE GENOMIC DNA]</scope>
    <source>
        <strain evidence="17 18">M6</strain>
    </source>
</reference>
<dbReference type="Pfam" id="PF07536">
    <property type="entry name" value="HWE_HK"/>
    <property type="match status" value="1"/>
</dbReference>
<feature type="domain" description="PAC" evidence="16">
    <location>
        <begin position="30"/>
        <end position="84"/>
    </location>
</feature>
<dbReference type="InterPro" id="IPR035965">
    <property type="entry name" value="PAS-like_dom_sf"/>
</dbReference>
<dbReference type="InterPro" id="IPR013655">
    <property type="entry name" value="PAS_fold_3"/>
</dbReference>
<keyword evidence="9" id="KW-0677">Repeat</keyword>
<evidence type="ECO:0000256" key="8">
    <source>
        <dbReference type="ARBA" id="ARBA00022679"/>
    </source>
</evidence>
<keyword evidence="5" id="KW-0716">Sensory transduction</keyword>
<keyword evidence="15" id="KW-0675">Receptor</keyword>
<keyword evidence="8" id="KW-0808">Transferase</keyword>
<evidence type="ECO:0000256" key="11">
    <source>
        <dbReference type="ARBA" id="ARBA00022777"/>
    </source>
</evidence>
<protein>
    <recommendedName>
        <fullName evidence="2">histidine kinase</fullName>
        <ecNumber evidence="2">2.7.13.3</ecNumber>
    </recommendedName>
</protein>
<organism evidence="17 18">
    <name type="scientific">Sandaracinobacteroides saxicola</name>
    <dbReference type="NCBI Taxonomy" id="2759707"/>
    <lineage>
        <taxon>Bacteria</taxon>
        <taxon>Pseudomonadati</taxon>
        <taxon>Pseudomonadota</taxon>
        <taxon>Alphaproteobacteria</taxon>
        <taxon>Sphingomonadales</taxon>
        <taxon>Sphingosinicellaceae</taxon>
        <taxon>Sandaracinobacteroides</taxon>
    </lineage>
</organism>
<keyword evidence="10" id="KW-0547">Nucleotide-binding</keyword>
<dbReference type="GO" id="GO:0004673">
    <property type="term" value="F:protein histidine kinase activity"/>
    <property type="evidence" value="ECO:0007669"/>
    <property type="project" value="UniProtKB-EC"/>
</dbReference>
<dbReference type="InterPro" id="IPR013656">
    <property type="entry name" value="PAS_4"/>
</dbReference>
<dbReference type="NCBIfam" id="TIGR00229">
    <property type="entry name" value="sensory_box"/>
    <property type="match status" value="1"/>
</dbReference>
<dbReference type="Pfam" id="PF08447">
    <property type="entry name" value="PAS_3"/>
    <property type="match status" value="1"/>
</dbReference>
<dbReference type="AlphaFoldDB" id="A0A7G5IMQ0"/>
<dbReference type="Pfam" id="PF08448">
    <property type="entry name" value="PAS_4"/>
    <property type="match status" value="1"/>
</dbReference>
<dbReference type="GO" id="GO:0005524">
    <property type="term" value="F:ATP binding"/>
    <property type="evidence" value="ECO:0007669"/>
    <property type="project" value="UniProtKB-KW"/>
</dbReference>